<accession>A0A1V1NY98</accession>
<dbReference type="Proteomes" id="UP000189670">
    <property type="component" value="Unassembled WGS sequence"/>
</dbReference>
<dbReference type="Pfam" id="PF14103">
    <property type="entry name" value="DUF4276"/>
    <property type="match status" value="1"/>
</dbReference>
<reference evidence="2" key="1">
    <citation type="submission" date="2012-11" db="EMBL/GenBank/DDBJ databases">
        <authorList>
            <person name="Lucero-Rivera Y.E."/>
            <person name="Tovar-Ramirez D."/>
        </authorList>
    </citation>
    <scope>NUCLEOTIDE SEQUENCE [LARGE SCALE GENOMIC DNA]</scope>
    <source>
        <strain evidence="2">Araruama</strain>
    </source>
</reference>
<proteinExistence type="predicted"/>
<evidence type="ECO:0008006" key="3">
    <source>
        <dbReference type="Google" id="ProtNLM"/>
    </source>
</evidence>
<evidence type="ECO:0000313" key="1">
    <source>
        <dbReference type="EMBL" id="ETR67577.1"/>
    </source>
</evidence>
<comment type="caution">
    <text evidence="1">The sequence shown here is derived from an EMBL/GenBank/DDBJ whole genome shotgun (WGS) entry which is preliminary data.</text>
</comment>
<protein>
    <recommendedName>
        <fullName evidence="3">DUF4276 family protein</fullName>
    </recommendedName>
</protein>
<dbReference type="AlphaFoldDB" id="A0A1V1NY98"/>
<dbReference type="EMBL" id="ATBP01001314">
    <property type="protein sequence ID" value="ETR67577.1"/>
    <property type="molecule type" value="Genomic_DNA"/>
</dbReference>
<gene>
    <name evidence="1" type="ORF">OMM_05067</name>
</gene>
<dbReference type="InterPro" id="IPR025455">
    <property type="entry name" value="DUF4276"/>
</dbReference>
<evidence type="ECO:0000313" key="2">
    <source>
        <dbReference type="Proteomes" id="UP000189670"/>
    </source>
</evidence>
<name>A0A1V1NY98_9BACT</name>
<organism evidence="1 2">
    <name type="scientific">Candidatus Magnetoglobus multicellularis str. Araruama</name>
    <dbReference type="NCBI Taxonomy" id="890399"/>
    <lineage>
        <taxon>Bacteria</taxon>
        <taxon>Pseudomonadati</taxon>
        <taxon>Thermodesulfobacteriota</taxon>
        <taxon>Desulfobacteria</taxon>
        <taxon>Desulfobacterales</taxon>
        <taxon>Desulfobacteraceae</taxon>
        <taxon>Candidatus Magnetoglobus</taxon>
    </lineage>
</organism>
<sequence length="225" mass="26227">MIRLSIIVEGHTEERFVKEVLSVHLALFQVYAVARKVETSRHGKKLFKGGMTTYAKLKNDFHRWMKHDNSSNVRFTSMFDLYGLPKDFPDFQTSVKMNDPYQKVETLENSFAKDIQDSRFIPYIQLHEYEALLLSKPESLKKIFLEHDKQINTLVELAKSFSTPELIDDGFDTSPSKRIINQIPSYRYLKSSAGPSTSKDIGLETIRKKCPHFNNWLYQLENLNK</sequence>